<name>A0A975ITQ4_9CAUL</name>
<sequence length="100" mass="11693">MYQALDPYLNTSTWHTNHANDDARFYQCLRTIVCDPNFNPDTMGDYMYQQKGFTKGVHTNPLTRAIDHRVTEAWAIRDFVRQHHLCDCLNDPDHEAAHAE</sequence>
<dbReference type="EMBL" id="CP073078">
    <property type="protein sequence ID" value="QUD86970.1"/>
    <property type="molecule type" value="Genomic_DNA"/>
</dbReference>
<evidence type="ECO:0000313" key="2">
    <source>
        <dbReference type="Proteomes" id="UP000676409"/>
    </source>
</evidence>
<dbReference type="KEGG" id="caul:KCG34_18105"/>
<keyword evidence="2" id="KW-1185">Reference proteome</keyword>
<organism evidence="1 2">
    <name type="scientific">Phenylobacterium montanum</name>
    <dbReference type="NCBI Taxonomy" id="2823693"/>
    <lineage>
        <taxon>Bacteria</taxon>
        <taxon>Pseudomonadati</taxon>
        <taxon>Pseudomonadota</taxon>
        <taxon>Alphaproteobacteria</taxon>
        <taxon>Caulobacterales</taxon>
        <taxon>Caulobacteraceae</taxon>
        <taxon>Phenylobacterium</taxon>
    </lineage>
</organism>
<reference evidence="1" key="1">
    <citation type="submission" date="2021-04" db="EMBL/GenBank/DDBJ databases">
        <title>The complete genome sequence of Caulobacter sp. S6.</title>
        <authorList>
            <person name="Tang Y."/>
            <person name="Ouyang W."/>
            <person name="Liu Q."/>
            <person name="Huang B."/>
            <person name="Guo Z."/>
            <person name="Lei P."/>
        </authorList>
    </citation>
    <scope>NUCLEOTIDE SEQUENCE</scope>
    <source>
        <strain evidence="1">S6</strain>
    </source>
</reference>
<protein>
    <submittedName>
        <fullName evidence="1">Uncharacterized protein</fullName>
    </submittedName>
</protein>
<dbReference type="Proteomes" id="UP000676409">
    <property type="component" value="Chromosome"/>
</dbReference>
<dbReference type="RefSeq" id="WP_211937022.1">
    <property type="nucleotide sequence ID" value="NZ_CP073078.1"/>
</dbReference>
<evidence type="ECO:0000313" key="1">
    <source>
        <dbReference type="EMBL" id="QUD86970.1"/>
    </source>
</evidence>
<proteinExistence type="predicted"/>
<dbReference type="AlphaFoldDB" id="A0A975ITQ4"/>
<accession>A0A975ITQ4</accession>
<gene>
    <name evidence="1" type="ORF">KCG34_18105</name>
</gene>